<dbReference type="SUPFAM" id="SSF53697">
    <property type="entry name" value="SIS domain"/>
    <property type="match status" value="1"/>
</dbReference>
<dbReference type="GO" id="GO:0003677">
    <property type="term" value="F:DNA binding"/>
    <property type="evidence" value="ECO:0007669"/>
    <property type="project" value="UniProtKB-KW"/>
</dbReference>
<accession>A0A9X2YWE0</accession>
<name>A0A9X2YWE0_9MYCO</name>
<dbReference type="Pfam" id="PF01380">
    <property type="entry name" value="SIS"/>
    <property type="match status" value="1"/>
</dbReference>
<dbReference type="InterPro" id="IPR046348">
    <property type="entry name" value="SIS_dom_sf"/>
</dbReference>
<sequence>MGRAATGIGDRRVAARPVDDGASARRGRTPVTEESVAARAGAALPSLSKAERRVGRALLADYPSAGLTSAARLAERAEVSPPTVLRFAQSLGYDGFTDLQVALRAELSAQSNGPITRLPVAPTGSTDAGPLDRLLQQGRAQNAQAERTLAQLPAPAVEAAVALLADTTRPLYLHGGRFSHLLAVHLAAHLEQLRPGVRVLTDPGGRDLGSMIELTRRDVVVLFDYHRYQRSVAELAARVHRAGATVLLITDDLACPVAPDAEVVLAASSTVGTTYQSMAAGFLLTELLIPLVMDAVGEPARTRMALWEELRRSELLE</sequence>
<dbReference type="SUPFAM" id="SSF46689">
    <property type="entry name" value="Homeodomain-like"/>
    <property type="match status" value="1"/>
</dbReference>
<dbReference type="Gene3D" id="3.40.50.10490">
    <property type="entry name" value="Glucose-6-phosphate isomerase like protein, domain 1"/>
    <property type="match status" value="1"/>
</dbReference>
<dbReference type="GO" id="GO:0003700">
    <property type="term" value="F:DNA-binding transcription factor activity"/>
    <property type="evidence" value="ECO:0007669"/>
    <property type="project" value="InterPro"/>
</dbReference>
<feature type="compositionally biased region" description="Basic and acidic residues" evidence="4">
    <location>
        <begin position="9"/>
        <end position="23"/>
    </location>
</feature>
<dbReference type="InterPro" id="IPR009057">
    <property type="entry name" value="Homeodomain-like_sf"/>
</dbReference>
<keyword evidence="1" id="KW-0805">Transcription regulation</keyword>
<evidence type="ECO:0000256" key="1">
    <source>
        <dbReference type="ARBA" id="ARBA00023015"/>
    </source>
</evidence>
<dbReference type="GO" id="GO:1901135">
    <property type="term" value="P:carbohydrate derivative metabolic process"/>
    <property type="evidence" value="ECO:0007669"/>
    <property type="project" value="InterPro"/>
</dbReference>
<proteinExistence type="predicted"/>
<dbReference type="InterPro" id="IPR001347">
    <property type="entry name" value="SIS_dom"/>
</dbReference>
<keyword evidence="2" id="KW-0238">DNA-binding</keyword>
<dbReference type="PANTHER" id="PTHR30514:SF18">
    <property type="entry name" value="RPIR-FAMILY TRANSCRIPTIONAL REGULATOR"/>
    <property type="match status" value="1"/>
</dbReference>
<dbReference type="InterPro" id="IPR036388">
    <property type="entry name" value="WH-like_DNA-bd_sf"/>
</dbReference>
<dbReference type="AlphaFoldDB" id="A0A9X2YWE0"/>
<protein>
    <submittedName>
        <fullName evidence="7">MurR/RpiR family transcriptional regulator</fullName>
    </submittedName>
</protein>
<evidence type="ECO:0000259" key="6">
    <source>
        <dbReference type="PROSITE" id="PS51464"/>
    </source>
</evidence>
<keyword evidence="3" id="KW-0804">Transcription</keyword>
<gene>
    <name evidence="7" type="ORF">H7K45_03040</name>
</gene>
<dbReference type="PANTHER" id="PTHR30514">
    <property type="entry name" value="GLUCOKINASE"/>
    <property type="match status" value="1"/>
</dbReference>
<feature type="region of interest" description="Disordered" evidence="4">
    <location>
        <begin position="1"/>
        <end position="36"/>
    </location>
</feature>
<dbReference type="PROSITE" id="PS51071">
    <property type="entry name" value="HTH_RPIR"/>
    <property type="match status" value="1"/>
</dbReference>
<dbReference type="Pfam" id="PF01418">
    <property type="entry name" value="HTH_6"/>
    <property type="match status" value="1"/>
</dbReference>
<organism evidence="7 8">
    <name type="scientific">Mycobacterium yunnanensis</name>
    <dbReference type="NCBI Taxonomy" id="368477"/>
    <lineage>
        <taxon>Bacteria</taxon>
        <taxon>Bacillati</taxon>
        <taxon>Actinomycetota</taxon>
        <taxon>Actinomycetes</taxon>
        <taxon>Mycobacteriales</taxon>
        <taxon>Mycobacteriaceae</taxon>
        <taxon>Mycobacterium</taxon>
    </lineage>
</organism>
<dbReference type="EMBL" id="JACKVK010000002">
    <property type="protein sequence ID" value="MCV7419504.1"/>
    <property type="molecule type" value="Genomic_DNA"/>
</dbReference>
<dbReference type="GO" id="GO:0097367">
    <property type="term" value="F:carbohydrate derivative binding"/>
    <property type="evidence" value="ECO:0007669"/>
    <property type="project" value="InterPro"/>
</dbReference>
<reference evidence="7" key="1">
    <citation type="submission" date="2020-07" db="EMBL/GenBank/DDBJ databases">
        <authorList>
            <person name="Pettersson B.M.F."/>
            <person name="Behra P.R.K."/>
            <person name="Ramesh M."/>
            <person name="Das S."/>
            <person name="Dasgupta S."/>
            <person name="Kirsebom L.A."/>
        </authorList>
    </citation>
    <scope>NUCLEOTIDE SEQUENCE</scope>
    <source>
        <strain evidence="7">DSM 44838</strain>
    </source>
</reference>
<keyword evidence="8" id="KW-1185">Reference proteome</keyword>
<evidence type="ECO:0000313" key="8">
    <source>
        <dbReference type="Proteomes" id="UP001141629"/>
    </source>
</evidence>
<dbReference type="PROSITE" id="PS51464">
    <property type="entry name" value="SIS"/>
    <property type="match status" value="1"/>
</dbReference>
<evidence type="ECO:0000256" key="3">
    <source>
        <dbReference type="ARBA" id="ARBA00023163"/>
    </source>
</evidence>
<dbReference type="InterPro" id="IPR035472">
    <property type="entry name" value="RpiR-like_SIS"/>
</dbReference>
<evidence type="ECO:0000259" key="5">
    <source>
        <dbReference type="PROSITE" id="PS51071"/>
    </source>
</evidence>
<dbReference type="Gene3D" id="1.10.10.10">
    <property type="entry name" value="Winged helix-like DNA-binding domain superfamily/Winged helix DNA-binding domain"/>
    <property type="match status" value="1"/>
</dbReference>
<dbReference type="InterPro" id="IPR000281">
    <property type="entry name" value="HTH_RpiR"/>
</dbReference>
<feature type="domain" description="SIS" evidence="6">
    <location>
        <begin position="160"/>
        <end position="298"/>
    </location>
</feature>
<evidence type="ECO:0000256" key="2">
    <source>
        <dbReference type="ARBA" id="ARBA00023125"/>
    </source>
</evidence>
<feature type="domain" description="HTH rpiR-type" evidence="5">
    <location>
        <begin position="34"/>
        <end position="110"/>
    </location>
</feature>
<comment type="caution">
    <text evidence="7">The sequence shown here is derived from an EMBL/GenBank/DDBJ whole genome shotgun (WGS) entry which is preliminary data.</text>
</comment>
<dbReference type="Proteomes" id="UP001141629">
    <property type="component" value="Unassembled WGS sequence"/>
</dbReference>
<evidence type="ECO:0000313" key="7">
    <source>
        <dbReference type="EMBL" id="MCV7419504.1"/>
    </source>
</evidence>
<reference evidence="7" key="2">
    <citation type="journal article" date="2022" name="BMC Genomics">
        <title>Comparative genome analysis of mycobacteria focusing on tRNA and non-coding RNA.</title>
        <authorList>
            <person name="Behra P.R.K."/>
            <person name="Pettersson B.M.F."/>
            <person name="Ramesh M."/>
            <person name="Das S."/>
            <person name="Dasgupta S."/>
            <person name="Kirsebom L.A."/>
        </authorList>
    </citation>
    <scope>NUCLEOTIDE SEQUENCE</scope>
    <source>
        <strain evidence="7">DSM 44838</strain>
    </source>
</reference>
<dbReference type="InterPro" id="IPR047640">
    <property type="entry name" value="RpiR-like"/>
</dbReference>
<evidence type="ECO:0000256" key="4">
    <source>
        <dbReference type="SAM" id="MobiDB-lite"/>
    </source>
</evidence>
<dbReference type="CDD" id="cd05013">
    <property type="entry name" value="SIS_RpiR"/>
    <property type="match status" value="1"/>
</dbReference>